<reference evidence="2 3" key="1">
    <citation type="submission" date="2017-08" db="EMBL/GenBank/DDBJ databases">
        <title>Complete genome of Colwellia sp. NB097-1, a psychrophile bacterium ioslated from Bering Sea.</title>
        <authorList>
            <person name="Chen X."/>
        </authorList>
    </citation>
    <scope>NUCLEOTIDE SEQUENCE [LARGE SCALE GENOMIC DNA]</scope>
    <source>
        <strain evidence="2 3">NB097-1</strain>
    </source>
</reference>
<protein>
    <recommendedName>
        <fullName evidence="4">PA2779 family protein</fullName>
    </recommendedName>
</protein>
<evidence type="ECO:0000313" key="2">
    <source>
        <dbReference type="EMBL" id="ASP49417.1"/>
    </source>
</evidence>
<feature type="signal peptide" evidence="1">
    <location>
        <begin position="1"/>
        <end position="22"/>
    </location>
</feature>
<sequence length="123" mass="12953">MKNLIMIFAALFTSSLPITSMAGNVSSAVVIEQQRSAITKQQILSMVDSNEVQQQLVALGVSSADAVNRINNLTHAELAQLNMQINDAPAGSGIVGTIVTVLVVVAVLDLLGITDAYSFIEPI</sequence>
<proteinExistence type="predicted"/>
<dbReference type="Pfam" id="PF20332">
    <property type="entry name" value="DUF6627"/>
    <property type="match status" value="1"/>
</dbReference>
<dbReference type="KEGG" id="cber:B5D82_17560"/>
<keyword evidence="3" id="KW-1185">Reference proteome</keyword>
<dbReference type="NCBIfam" id="NF033919">
    <property type="entry name" value="PA2779_fam"/>
    <property type="match status" value="1"/>
</dbReference>
<dbReference type="PIRSF" id="PIRSF029543">
    <property type="entry name" value="UCP029543"/>
    <property type="match status" value="1"/>
</dbReference>
<organism evidence="2 3">
    <name type="scientific">Cognaticolwellia beringensis</name>
    <dbReference type="NCBI Taxonomy" id="1967665"/>
    <lineage>
        <taxon>Bacteria</taxon>
        <taxon>Pseudomonadati</taxon>
        <taxon>Pseudomonadota</taxon>
        <taxon>Gammaproteobacteria</taxon>
        <taxon>Alteromonadales</taxon>
        <taxon>Colwelliaceae</taxon>
        <taxon>Cognaticolwellia</taxon>
    </lineage>
</organism>
<evidence type="ECO:0000313" key="3">
    <source>
        <dbReference type="Proteomes" id="UP000202259"/>
    </source>
</evidence>
<dbReference type="AlphaFoldDB" id="A0A222GC42"/>
<dbReference type="Proteomes" id="UP000202259">
    <property type="component" value="Chromosome"/>
</dbReference>
<name>A0A222GC42_9GAMM</name>
<gene>
    <name evidence="2" type="ORF">B5D82_17560</name>
</gene>
<feature type="chain" id="PRO_5012465788" description="PA2779 family protein" evidence="1">
    <location>
        <begin position="23"/>
        <end position="123"/>
    </location>
</feature>
<dbReference type="EMBL" id="CP020465">
    <property type="protein sequence ID" value="ASP49417.1"/>
    <property type="molecule type" value="Genomic_DNA"/>
</dbReference>
<evidence type="ECO:0000256" key="1">
    <source>
        <dbReference type="SAM" id="SignalP"/>
    </source>
</evidence>
<dbReference type="InterPro" id="IPR046735">
    <property type="entry name" value="PA2779-like"/>
</dbReference>
<dbReference type="RefSeq" id="WP_081153391.1">
    <property type="nucleotide sequence ID" value="NZ_CP020465.1"/>
</dbReference>
<dbReference type="OrthoDB" id="6401969at2"/>
<accession>A0A222GC42</accession>
<dbReference type="InterPro" id="IPR016924">
    <property type="entry name" value="UCP029543"/>
</dbReference>
<evidence type="ECO:0008006" key="4">
    <source>
        <dbReference type="Google" id="ProtNLM"/>
    </source>
</evidence>
<keyword evidence="1" id="KW-0732">Signal</keyword>